<gene>
    <name evidence="2" type="ORF">NNL39_00130</name>
</gene>
<accession>A0ABY5FW87</accession>
<evidence type="ECO:0000313" key="3">
    <source>
        <dbReference type="Proteomes" id="UP001060039"/>
    </source>
</evidence>
<reference evidence="2" key="1">
    <citation type="submission" date="2022-07" db="EMBL/GenBank/DDBJ databases">
        <title>Taxonomic analysis of Microcella humidisoli nov. sp., isolated from riverside soil.</title>
        <authorList>
            <person name="Molina K.M."/>
            <person name="Kim S.B."/>
        </authorList>
    </citation>
    <scope>NUCLEOTIDE SEQUENCE</scope>
    <source>
        <strain evidence="2">MMS21-STM10</strain>
    </source>
</reference>
<organism evidence="2 3">
    <name type="scientific">Microcella humidisoli</name>
    <dbReference type="NCBI Taxonomy" id="2963406"/>
    <lineage>
        <taxon>Bacteria</taxon>
        <taxon>Bacillati</taxon>
        <taxon>Actinomycetota</taxon>
        <taxon>Actinomycetes</taxon>
        <taxon>Micrococcales</taxon>
        <taxon>Microbacteriaceae</taxon>
        <taxon>Microcella</taxon>
    </lineage>
</organism>
<evidence type="ECO:0000256" key="1">
    <source>
        <dbReference type="SAM" id="SignalP"/>
    </source>
</evidence>
<dbReference type="Proteomes" id="UP001060039">
    <property type="component" value="Chromosome"/>
</dbReference>
<sequence>MTTTSARPRAAALLALRSLAVAGALTLALTGCSTAAPVSTDDIIPDVVDQGDTGGDAGGSNDGEVTVIGADLASGTAVLLAEVYAEGRDPIPTVEFLDATTVRFAWPAGSLSESDALGNCQIAYGALNGEGIRVLIAVGDAEADCTAEIEG</sequence>
<dbReference type="RefSeq" id="WP_255159699.1">
    <property type="nucleotide sequence ID" value="NZ_CP101497.1"/>
</dbReference>
<dbReference type="PROSITE" id="PS51257">
    <property type="entry name" value="PROKAR_LIPOPROTEIN"/>
    <property type="match status" value="1"/>
</dbReference>
<proteinExistence type="predicted"/>
<name>A0ABY5FW87_9MICO</name>
<feature type="signal peptide" evidence="1">
    <location>
        <begin position="1"/>
        <end position="35"/>
    </location>
</feature>
<keyword evidence="1" id="KW-0732">Signal</keyword>
<feature type="chain" id="PRO_5046407585" evidence="1">
    <location>
        <begin position="36"/>
        <end position="151"/>
    </location>
</feature>
<dbReference type="EMBL" id="CP101497">
    <property type="protein sequence ID" value="UTT62566.1"/>
    <property type="molecule type" value="Genomic_DNA"/>
</dbReference>
<evidence type="ECO:0000313" key="2">
    <source>
        <dbReference type="EMBL" id="UTT62566.1"/>
    </source>
</evidence>
<protein>
    <submittedName>
        <fullName evidence="2">Uncharacterized protein</fullName>
    </submittedName>
</protein>
<keyword evidence="3" id="KW-1185">Reference proteome</keyword>